<evidence type="ECO:0000313" key="2">
    <source>
        <dbReference type="EMBL" id="MBB6635849.1"/>
    </source>
</evidence>
<gene>
    <name evidence="2" type="ORF">H7B67_17145</name>
</gene>
<dbReference type="InterPro" id="IPR055259">
    <property type="entry name" value="YkvP/CgeB_Glyco_trans-like"/>
</dbReference>
<comment type="caution">
    <text evidence="2">The sequence shown here is derived from an EMBL/GenBank/DDBJ whole genome shotgun (WGS) entry which is preliminary data.</text>
</comment>
<dbReference type="Proteomes" id="UP000535838">
    <property type="component" value="Unassembled WGS sequence"/>
</dbReference>
<dbReference type="RefSeq" id="WP_185121088.1">
    <property type="nucleotide sequence ID" value="NZ_JACJVQ010000015.1"/>
</dbReference>
<organism evidence="2 3">
    <name type="scientific">Cohnella thailandensis</name>
    <dbReference type="NCBI Taxonomy" id="557557"/>
    <lineage>
        <taxon>Bacteria</taxon>
        <taxon>Bacillati</taxon>
        <taxon>Bacillota</taxon>
        <taxon>Bacilli</taxon>
        <taxon>Bacillales</taxon>
        <taxon>Paenibacillaceae</taxon>
        <taxon>Cohnella</taxon>
    </lineage>
</organism>
<evidence type="ECO:0000259" key="1">
    <source>
        <dbReference type="Pfam" id="PF13524"/>
    </source>
</evidence>
<keyword evidence="2" id="KW-0808">Transferase</keyword>
<protein>
    <submittedName>
        <fullName evidence="2">Glycosyltransferase</fullName>
    </submittedName>
</protein>
<name>A0A841SY49_9BACL</name>
<dbReference type="Pfam" id="PF13524">
    <property type="entry name" value="Glyco_trans_1_2"/>
    <property type="match status" value="1"/>
</dbReference>
<sequence>MARTNRKSVASSLRRPDVPHLAEARRGGSELGFKHGRWLGLCEAVLQKAAPAFQKLPIKVLYVTTGKGFPYSPLDEGIHNSLTALAERVVLATPKEDVVSIAAFERPDLVLALDGMDFAVDQVKRLRDMGIHTAIWFTDDPYYTDITSKLAPHYESVFTLERNCVPFYQQLGCNRVYNLPLGVYPGYYRPRNPRISLRGDVCFVGTAFWNRVQVFHELLPRLESRVFRISGIWWDRLPEYNRWKNRIELGKWMAAVETAEYYNAHRVVINVHRAPYDETFNQNSARVSAVSPNPRLFEIAACGTLQIVDHRDDITQYYEAGSEIVTYSSPEQLAELIDYYLDHEQEREQIALRALHRTIRDHSYESRLARLLELALSPSGSQPEAEASLNP</sequence>
<dbReference type="AlphaFoldDB" id="A0A841SY49"/>
<evidence type="ECO:0000313" key="3">
    <source>
        <dbReference type="Proteomes" id="UP000535838"/>
    </source>
</evidence>
<dbReference type="GO" id="GO:0016740">
    <property type="term" value="F:transferase activity"/>
    <property type="evidence" value="ECO:0007669"/>
    <property type="project" value="UniProtKB-KW"/>
</dbReference>
<keyword evidence="3" id="KW-1185">Reference proteome</keyword>
<feature type="domain" description="Spore protein YkvP/CgeB glycosyl transferase-like" evidence="1">
    <location>
        <begin position="215"/>
        <end position="373"/>
    </location>
</feature>
<dbReference type="SUPFAM" id="SSF53756">
    <property type="entry name" value="UDP-Glycosyltransferase/glycogen phosphorylase"/>
    <property type="match status" value="1"/>
</dbReference>
<dbReference type="Gene3D" id="3.40.50.2000">
    <property type="entry name" value="Glycogen Phosphorylase B"/>
    <property type="match status" value="1"/>
</dbReference>
<proteinExistence type="predicted"/>
<reference evidence="2 3" key="1">
    <citation type="submission" date="2020-08" db="EMBL/GenBank/DDBJ databases">
        <title>Cohnella phylogeny.</title>
        <authorList>
            <person name="Dunlap C."/>
        </authorList>
    </citation>
    <scope>NUCLEOTIDE SEQUENCE [LARGE SCALE GENOMIC DNA]</scope>
    <source>
        <strain evidence="2 3">DSM 25241</strain>
    </source>
</reference>
<dbReference type="EMBL" id="JACJVQ010000015">
    <property type="protein sequence ID" value="MBB6635849.1"/>
    <property type="molecule type" value="Genomic_DNA"/>
</dbReference>
<accession>A0A841SY49</accession>